<evidence type="ECO:0000313" key="3">
    <source>
        <dbReference type="Proteomes" id="UP000645966"/>
    </source>
</evidence>
<evidence type="ECO:0000313" key="2">
    <source>
        <dbReference type="EMBL" id="MBI8990121.1"/>
    </source>
</evidence>
<protein>
    <submittedName>
        <fullName evidence="2">TM0106 family RecB-like putative nuclease</fullName>
    </submittedName>
</protein>
<comment type="caution">
    <text evidence="2">The sequence shown here is derived from an EMBL/GenBank/DDBJ whole genome shotgun (WGS) entry which is preliminary data.</text>
</comment>
<dbReference type="InterPro" id="IPR019993">
    <property type="entry name" value="RecB_nuclease_TM0106_put"/>
</dbReference>
<feature type="domain" description="YprB ribonuclease H-like" evidence="1">
    <location>
        <begin position="412"/>
        <end position="497"/>
    </location>
</feature>
<keyword evidence="3" id="KW-1185">Reference proteome</keyword>
<reference evidence="2" key="1">
    <citation type="submission" date="2020-12" db="EMBL/GenBank/DDBJ databases">
        <title>Genome public.</title>
        <authorList>
            <person name="Sun Q."/>
        </authorList>
    </citation>
    <scope>NUCLEOTIDE SEQUENCE</scope>
    <source>
        <strain evidence="2">CCM 8863</strain>
    </source>
</reference>
<proteinExistence type="predicted"/>
<evidence type="ECO:0000259" key="1">
    <source>
        <dbReference type="Pfam" id="PF13482"/>
    </source>
</evidence>
<name>A0A934I6U7_9CORY</name>
<dbReference type="RefSeq" id="WP_198739145.1">
    <property type="nucleotide sequence ID" value="NZ_JAEIOS010000015.1"/>
</dbReference>
<dbReference type="InterPro" id="IPR038720">
    <property type="entry name" value="YprB_RNase_H-like_dom"/>
</dbReference>
<dbReference type="EMBL" id="JAEIOS010000015">
    <property type="protein sequence ID" value="MBI8990121.1"/>
    <property type="molecule type" value="Genomic_DNA"/>
</dbReference>
<dbReference type="Pfam" id="PF13482">
    <property type="entry name" value="RNase_H_2"/>
    <property type="match status" value="1"/>
</dbReference>
<dbReference type="NCBIfam" id="TIGR03491">
    <property type="entry name" value="TM0106 family RecB-like putative nuclease"/>
    <property type="match status" value="1"/>
</dbReference>
<dbReference type="Proteomes" id="UP000645966">
    <property type="component" value="Unassembled WGS sequence"/>
</dbReference>
<organism evidence="2 3">
    <name type="scientific">Corynebacterium meridianum</name>
    <dbReference type="NCBI Taxonomy" id="2765363"/>
    <lineage>
        <taxon>Bacteria</taxon>
        <taxon>Bacillati</taxon>
        <taxon>Actinomycetota</taxon>
        <taxon>Actinomycetes</taxon>
        <taxon>Mycobacteriales</taxon>
        <taxon>Corynebacteriaceae</taxon>
        <taxon>Corynebacterium</taxon>
    </lineage>
</organism>
<dbReference type="AlphaFoldDB" id="A0A934I6U7"/>
<accession>A0A934I6U7</accession>
<sequence>MELDIELQPSDLVGCRYRVVQRYRFAGQSPTEAALRRIERAEAGKSRVLALLPTAPEPWDPPRFSRVHIDSDDENAELETLEALAAQTTIITGAVFTGVSDGRRWRATPDVLVRDGDGRYLPVIVSNHRIARPEEGRKQPLIATARLGLGAPSTGAYRLRHHAVDGYRLGLSARALAGFGLDSGRGAAIGQDRELAFLVDTGHYQAALSTALAASLPDRPRRLKECGECRFWFDCGPRLTAADDISLLFPGDRAERYRLRGIDTVGELIDADLGEASALAAAWRARIPVLRRVERVSAPRFDVEIDIDVEAYLDQGAYLWGAFDGRDYHPFVTWGGLGTAAEADTFAGFWAWLCSVRDDAHARGLSFAAFCYARHGENHWLSSSARRFGGHVSPEGHRVPSEAEIAAFISSDEWVDVFAAVRAQLIGPRGLGLKTVAPQAGFTWAETELDGEASVDMYRIAAGHTDADPAAVAEARRRLLSYNGDDCRATSVVRAWLAVGAPGTPPLMG</sequence>
<gene>
    <name evidence="2" type="ORF">JDV75_10205</name>
</gene>